<dbReference type="EMBL" id="JAANYQ010000020">
    <property type="protein sequence ID" value="KAF4119953.1"/>
    <property type="molecule type" value="Genomic_DNA"/>
</dbReference>
<comment type="subcellular location">
    <subcellularLocation>
        <location evidence="2">Peroxisome membrane</location>
    </subcellularLocation>
</comment>
<dbReference type="InterPro" id="IPR013919">
    <property type="entry name" value="Pex16"/>
</dbReference>
<dbReference type="PANTHER" id="PTHR13299:SF0">
    <property type="entry name" value="PEROXISOMAL MEMBRANE PROTEIN PEX16"/>
    <property type="match status" value="1"/>
</dbReference>
<protein>
    <recommendedName>
        <fullName evidence="2">Peroxisomal membrane protein PEX16</fullName>
    </recommendedName>
</protein>
<keyword evidence="2" id="KW-0576">Peroxisome</keyword>
<keyword evidence="5" id="KW-1185">Reference proteome</keyword>
<keyword evidence="2" id="KW-0962">Peroxisome biogenesis</keyword>
<dbReference type="GO" id="GO:0007031">
    <property type="term" value="P:peroxisome organization"/>
    <property type="evidence" value="ECO:0007669"/>
    <property type="project" value="UniProtKB-KW"/>
</dbReference>
<evidence type="ECO:0000313" key="5">
    <source>
        <dbReference type="Proteomes" id="UP000749293"/>
    </source>
</evidence>
<gene>
    <name evidence="4" type="ORF">GMORB2_3641</name>
</gene>
<dbReference type="GeneID" id="55969869"/>
<comment type="similarity">
    <text evidence="1 2">Belongs to the peroxin-16 family.</text>
</comment>
<dbReference type="OrthoDB" id="2021143at2759"/>
<evidence type="ECO:0000256" key="1">
    <source>
        <dbReference type="ARBA" id="ARBA00009505"/>
    </source>
</evidence>
<reference evidence="4" key="1">
    <citation type="submission" date="2020-03" db="EMBL/GenBank/DDBJ databases">
        <title>Site-based positive gene gene selection in Geosmithia morbida across the United States reveals a broad range of putative effectors and factors for local host and environmental adapation.</title>
        <authorList>
            <person name="Onufrak A."/>
            <person name="Murdoch R.W."/>
            <person name="Gazis R."/>
            <person name="Huff M."/>
            <person name="Staton M."/>
            <person name="Klingeman W."/>
            <person name="Hadziabdic D."/>
        </authorList>
    </citation>
    <scope>NUCLEOTIDE SEQUENCE</scope>
    <source>
        <strain evidence="4">1262</strain>
    </source>
</reference>
<sequence>MASPVAAAVAHTQATTKSSRKTLGLVMALPPQWLEMYEEFITKNAGQVSQIESALRSLTYIIPGRFRDAEIASESIHSGVQLLSMYHDNLLSRAVSRLPTMSMPSAHARYTRAWSQKSPLYRRIAMLLQMVIYTEMLCEMTAKRRGGEHSRWRVVVFLEAIKAVCRLLLLRVTRFRPLVTPSLPEREPIPEDLNANFDEEEPPRSESELMDEVDSGHPLLGRGPEKSPHEQEWKMPRTGMKLPSLPNPGDISGYLLGRVLTADDIKPAKKLLNQLQGSGQAAEILHILAPLIYAMALARSSSRKSWTPWLLGLSIEYAARQLRDRSLRTTSLERDEWNKRGWGMAWWMMRGAFYENLTKNVVGGVTNRMPGFIAGILEDYEYLWDNYYFSTSH</sequence>
<dbReference type="RefSeq" id="XP_035318605.1">
    <property type="nucleotide sequence ID" value="XM_035465617.1"/>
</dbReference>
<feature type="region of interest" description="Disordered" evidence="3">
    <location>
        <begin position="181"/>
        <end position="242"/>
    </location>
</feature>
<dbReference type="AlphaFoldDB" id="A0A9P4YQP6"/>
<evidence type="ECO:0000256" key="2">
    <source>
        <dbReference type="RuleBase" id="RU365003"/>
    </source>
</evidence>
<proteinExistence type="inferred from homology"/>
<accession>A0A9P4YQP6</accession>
<dbReference type="GO" id="GO:0005778">
    <property type="term" value="C:peroxisomal membrane"/>
    <property type="evidence" value="ECO:0007669"/>
    <property type="project" value="UniProtKB-SubCell"/>
</dbReference>
<evidence type="ECO:0000256" key="3">
    <source>
        <dbReference type="SAM" id="MobiDB-lite"/>
    </source>
</evidence>
<dbReference type="Proteomes" id="UP000749293">
    <property type="component" value="Unassembled WGS sequence"/>
</dbReference>
<dbReference type="PANTHER" id="PTHR13299">
    <property type="entry name" value="PEROXISOMAL MEMBRANE PROTEIN PEX16"/>
    <property type="match status" value="1"/>
</dbReference>
<organism evidence="4 5">
    <name type="scientific">Geosmithia morbida</name>
    <dbReference type="NCBI Taxonomy" id="1094350"/>
    <lineage>
        <taxon>Eukaryota</taxon>
        <taxon>Fungi</taxon>
        <taxon>Dikarya</taxon>
        <taxon>Ascomycota</taxon>
        <taxon>Pezizomycotina</taxon>
        <taxon>Sordariomycetes</taxon>
        <taxon>Hypocreomycetidae</taxon>
        <taxon>Hypocreales</taxon>
        <taxon>Bionectriaceae</taxon>
        <taxon>Geosmithia</taxon>
    </lineage>
</organism>
<evidence type="ECO:0000313" key="4">
    <source>
        <dbReference type="EMBL" id="KAF4119953.1"/>
    </source>
</evidence>
<name>A0A9P4YQP6_9HYPO</name>
<comment type="caution">
    <text evidence="4">The sequence shown here is derived from an EMBL/GenBank/DDBJ whole genome shotgun (WGS) entry which is preliminary data.</text>
</comment>
<feature type="compositionally biased region" description="Basic and acidic residues" evidence="3">
    <location>
        <begin position="223"/>
        <end position="235"/>
    </location>
</feature>
<dbReference type="Pfam" id="PF08610">
    <property type="entry name" value="Pex16"/>
    <property type="match status" value="1"/>
</dbReference>